<accession>A0A679FH20</accession>
<protein>
    <submittedName>
        <fullName evidence="6">ABC transporter ATP-binding protein</fullName>
    </submittedName>
</protein>
<dbReference type="PANTHER" id="PTHR42798:SF7">
    <property type="entry name" value="ALPHA-D-RIBOSE 1-METHYLPHOSPHONATE 5-TRIPHOSPHATE SYNTHASE SUBUNIT PHNL"/>
    <property type="match status" value="1"/>
</dbReference>
<keyword evidence="7" id="KW-1185">Reference proteome</keyword>
<evidence type="ECO:0000256" key="1">
    <source>
        <dbReference type="ARBA" id="ARBA00005417"/>
    </source>
</evidence>
<dbReference type="InterPro" id="IPR017871">
    <property type="entry name" value="ABC_transporter-like_CS"/>
</dbReference>
<dbReference type="InterPro" id="IPR003593">
    <property type="entry name" value="AAA+_ATPase"/>
</dbReference>
<dbReference type="Proteomes" id="UP000501421">
    <property type="component" value="Chromosome"/>
</dbReference>
<comment type="similarity">
    <text evidence="1">Belongs to the ABC transporter superfamily.</text>
</comment>
<sequence length="229" mass="25765">MALIELENIYKTYGEDEYTTVALKGVDLTVDNGEFISIMGPSGSGKSTLLNIIGCMDVPTQGVYRLDGVNVTTLRDKELSRIRNQKISFVFQHFALMHHFTVFENVALPLWKRELSKKEIKEKVDHYLEKLGIAHLKKKNVSKLSGGQKQRVAIARAMVAETDIVLADEPTGALDQENGARLMELFCQMNEEGKCIIVITHDEKVASYTKRIVRIVDGQIHSDTKGERQ</sequence>
<evidence type="ECO:0000256" key="2">
    <source>
        <dbReference type="ARBA" id="ARBA00022448"/>
    </source>
</evidence>
<evidence type="ECO:0000256" key="3">
    <source>
        <dbReference type="ARBA" id="ARBA00022741"/>
    </source>
</evidence>
<dbReference type="GO" id="GO:0098796">
    <property type="term" value="C:membrane protein complex"/>
    <property type="evidence" value="ECO:0007669"/>
    <property type="project" value="UniProtKB-ARBA"/>
</dbReference>
<dbReference type="InterPro" id="IPR003439">
    <property type="entry name" value="ABC_transporter-like_ATP-bd"/>
</dbReference>
<evidence type="ECO:0000313" key="7">
    <source>
        <dbReference type="Proteomes" id="UP000501421"/>
    </source>
</evidence>
<dbReference type="AlphaFoldDB" id="A0A679FH20"/>
<evidence type="ECO:0000313" key="6">
    <source>
        <dbReference type="EMBL" id="BBW95522.1"/>
    </source>
</evidence>
<evidence type="ECO:0000256" key="4">
    <source>
        <dbReference type="ARBA" id="ARBA00022840"/>
    </source>
</evidence>
<dbReference type="FunFam" id="3.40.50.300:FF:000032">
    <property type="entry name" value="Export ABC transporter ATP-binding protein"/>
    <property type="match status" value="1"/>
</dbReference>
<dbReference type="CDD" id="cd03255">
    <property type="entry name" value="ABC_MJ0796_LolCDE_FtsE"/>
    <property type="match status" value="1"/>
</dbReference>
<dbReference type="Gene3D" id="3.40.50.300">
    <property type="entry name" value="P-loop containing nucleotide triphosphate hydrolases"/>
    <property type="match status" value="1"/>
</dbReference>
<dbReference type="Pfam" id="PF00005">
    <property type="entry name" value="ABC_tran"/>
    <property type="match status" value="1"/>
</dbReference>
<name>A0A679FH20_9BACL</name>
<dbReference type="GO" id="GO:0022857">
    <property type="term" value="F:transmembrane transporter activity"/>
    <property type="evidence" value="ECO:0007669"/>
    <property type="project" value="UniProtKB-ARBA"/>
</dbReference>
<gene>
    <name evidence="6" type="ORF">GsuE55_03550</name>
</gene>
<dbReference type="PROSITE" id="PS00211">
    <property type="entry name" value="ABC_TRANSPORTER_1"/>
    <property type="match status" value="1"/>
</dbReference>
<keyword evidence="3" id="KW-0547">Nucleotide-binding</keyword>
<keyword evidence="2" id="KW-0813">Transport</keyword>
<proteinExistence type="inferred from homology"/>
<dbReference type="GO" id="GO:0016887">
    <property type="term" value="F:ATP hydrolysis activity"/>
    <property type="evidence" value="ECO:0007669"/>
    <property type="project" value="InterPro"/>
</dbReference>
<dbReference type="EMBL" id="AP022557">
    <property type="protein sequence ID" value="BBW95522.1"/>
    <property type="molecule type" value="Genomic_DNA"/>
</dbReference>
<dbReference type="PANTHER" id="PTHR42798">
    <property type="entry name" value="LIPOPROTEIN-RELEASING SYSTEM ATP-BINDING PROTEIN LOLD"/>
    <property type="match status" value="1"/>
</dbReference>
<dbReference type="InterPro" id="IPR027417">
    <property type="entry name" value="P-loop_NTPase"/>
</dbReference>
<dbReference type="SMART" id="SM00382">
    <property type="entry name" value="AAA"/>
    <property type="match status" value="1"/>
</dbReference>
<dbReference type="SUPFAM" id="SSF52540">
    <property type="entry name" value="P-loop containing nucleoside triphosphate hydrolases"/>
    <property type="match status" value="1"/>
</dbReference>
<dbReference type="RefSeq" id="WP_033844193.1">
    <property type="nucleotide sequence ID" value="NZ_AP022557.1"/>
</dbReference>
<feature type="domain" description="ABC transporter" evidence="5">
    <location>
        <begin position="4"/>
        <end position="229"/>
    </location>
</feature>
<keyword evidence="4 6" id="KW-0067">ATP-binding</keyword>
<dbReference type="GO" id="GO:0005524">
    <property type="term" value="F:ATP binding"/>
    <property type="evidence" value="ECO:0007669"/>
    <property type="project" value="UniProtKB-KW"/>
</dbReference>
<evidence type="ECO:0000259" key="5">
    <source>
        <dbReference type="PROSITE" id="PS50893"/>
    </source>
</evidence>
<reference evidence="7" key="1">
    <citation type="journal article" date="2020" name="Microbiol. Resour. Announc.">
        <title>Complete Genome Sequence of Geobacillus sp. Strain E55-1, Isolated from Mine Geyser in Japan.</title>
        <authorList>
            <person name="Miyazaki K."/>
            <person name="Hase E."/>
            <person name="Tokito N."/>
        </authorList>
    </citation>
    <scope>NUCLEOTIDE SEQUENCE [LARGE SCALE GENOMIC DNA]</scope>
    <source>
        <strain evidence="7">E55-1</strain>
    </source>
</reference>
<dbReference type="InterPro" id="IPR017911">
    <property type="entry name" value="MacB-like_ATP-bd"/>
</dbReference>
<dbReference type="PROSITE" id="PS50893">
    <property type="entry name" value="ABC_TRANSPORTER_2"/>
    <property type="match status" value="1"/>
</dbReference>
<organism evidence="6 7">
    <name type="scientific">Geobacillus subterraneus</name>
    <dbReference type="NCBI Taxonomy" id="129338"/>
    <lineage>
        <taxon>Bacteria</taxon>
        <taxon>Bacillati</taxon>
        <taxon>Bacillota</taxon>
        <taxon>Bacilli</taxon>
        <taxon>Bacillales</taxon>
        <taxon>Anoxybacillaceae</taxon>
        <taxon>Geobacillus</taxon>
    </lineage>
</organism>